<accession>A0A158DCQ7</accession>
<dbReference type="RefSeq" id="WP_061178920.1">
    <property type="nucleotide sequence ID" value="NZ_FCOE02000035.1"/>
</dbReference>
<dbReference type="OrthoDB" id="253409at2"/>
<comment type="caution">
    <text evidence="2">The sequence shown here is derived from an EMBL/GenBank/DDBJ whole genome shotgun (WGS) entry which is preliminary data.</text>
</comment>
<dbReference type="Gene3D" id="2.160.20.10">
    <property type="entry name" value="Single-stranded right-handed beta-helix, Pectin lyase-like"/>
    <property type="match status" value="1"/>
</dbReference>
<dbReference type="SUPFAM" id="SSF51126">
    <property type="entry name" value="Pectin lyase-like"/>
    <property type="match status" value="1"/>
</dbReference>
<feature type="compositionally biased region" description="Low complexity" evidence="1">
    <location>
        <begin position="63"/>
        <end position="87"/>
    </location>
</feature>
<evidence type="ECO:0000313" key="3">
    <source>
        <dbReference type="Proteomes" id="UP000054911"/>
    </source>
</evidence>
<dbReference type="InterPro" id="IPR012334">
    <property type="entry name" value="Pectin_lyas_fold"/>
</dbReference>
<dbReference type="Proteomes" id="UP000054911">
    <property type="component" value="Unassembled WGS sequence"/>
</dbReference>
<keyword evidence="2" id="KW-0456">Lyase</keyword>
<gene>
    <name evidence="2" type="ORF">AWB80_06630</name>
</gene>
<evidence type="ECO:0000256" key="1">
    <source>
        <dbReference type="SAM" id="MobiDB-lite"/>
    </source>
</evidence>
<keyword evidence="3" id="KW-1185">Reference proteome</keyword>
<dbReference type="GO" id="GO:0016829">
    <property type="term" value="F:lyase activity"/>
    <property type="evidence" value="ECO:0007669"/>
    <property type="project" value="UniProtKB-KW"/>
</dbReference>
<proteinExistence type="predicted"/>
<dbReference type="EMBL" id="FCOE02000035">
    <property type="protein sequence ID" value="SAK92016.1"/>
    <property type="molecule type" value="Genomic_DNA"/>
</dbReference>
<protein>
    <submittedName>
        <fullName evidence="2">Pectate lyase superfamily protein</fullName>
    </submittedName>
</protein>
<sequence length="404" mass="41739">MLPNNTQADTQADNLVVDNRIATRRKLLTSLFAGGGALVLAACGGGGDATPDSVADRWRRRNTGSASSSDAASAATPASSASTTTSASAPAAASSTSAAADNTAGTIAASSFGVKADGKTNDRAALQAAIDGSVGQILLISGQVRIDTTGLTLRTNSHIRFASGASIKLLAHNADIYQMMRIVDVNNVIVENAYLDGSKELNSASGGEHGMGFTIMGATNVHLIAPTTINTWGDGIYINDSQTKKNTPTYNLVVDNHKADGCRRQGVSIISGDTITFNSPVWQNINGTAPACGLDFEPNDNSAVFKTITINSPTTANCKGGGINVWFGSLPGPISKTVTIAINNHVDTTSPGGSFAVQGLSLDGYVVNGQISSSNPKWKYPLIVEQWDNGGPRINVTNPTIVKS</sequence>
<organism evidence="2 3">
    <name type="scientific">Caballeronia pedi</name>
    <dbReference type="NCBI Taxonomy" id="1777141"/>
    <lineage>
        <taxon>Bacteria</taxon>
        <taxon>Pseudomonadati</taxon>
        <taxon>Pseudomonadota</taxon>
        <taxon>Betaproteobacteria</taxon>
        <taxon>Burkholderiales</taxon>
        <taxon>Burkholderiaceae</taxon>
        <taxon>Caballeronia</taxon>
    </lineage>
</organism>
<reference evidence="2" key="1">
    <citation type="submission" date="2016-01" db="EMBL/GenBank/DDBJ databases">
        <authorList>
            <person name="Peeters C."/>
        </authorList>
    </citation>
    <scope>NUCLEOTIDE SEQUENCE [LARGE SCALE GENOMIC DNA]</scope>
    <source>
        <strain evidence="2">LMG 29323</strain>
    </source>
</reference>
<dbReference type="STRING" id="1777141.AWB80_06630"/>
<dbReference type="InterPro" id="IPR011050">
    <property type="entry name" value="Pectin_lyase_fold/virulence"/>
</dbReference>
<feature type="region of interest" description="Disordered" evidence="1">
    <location>
        <begin position="60"/>
        <end position="87"/>
    </location>
</feature>
<dbReference type="AlphaFoldDB" id="A0A158DCQ7"/>
<evidence type="ECO:0000313" key="2">
    <source>
        <dbReference type="EMBL" id="SAK92016.1"/>
    </source>
</evidence>
<name>A0A158DCQ7_9BURK</name>